<accession>A0A433ZQD7</accession>
<dbReference type="OrthoDB" id="5464529at2"/>
<dbReference type="Pfam" id="PF05125">
    <property type="entry name" value="Phage_cap_P2"/>
    <property type="match status" value="1"/>
</dbReference>
<sequence length="79" mass="8783">MQLNQRARQFLKQYASGLAKAYGVEDTSRYFALTDPKETSLRAALMEEVSFLNMITVVDVDQLQGQVVSVGNRLGAFPV</sequence>
<proteinExistence type="predicted"/>
<organism evidence="1 2">
    <name type="scientific">Morganella morganii</name>
    <name type="common">Proteus morganii</name>
    <dbReference type="NCBI Taxonomy" id="582"/>
    <lineage>
        <taxon>Bacteria</taxon>
        <taxon>Pseudomonadati</taxon>
        <taxon>Pseudomonadota</taxon>
        <taxon>Gammaproteobacteria</taxon>
        <taxon>Enterobacterales</taxon>
        <taxon>Morganellaceae</taxon>
        <taxon>Morganella</taxon>
    </lineage>
</organism>
<evidence type="ECO:0000313" key="1">
    <source>
        <dbReference type="EMBL" id="RUT64338.1"/>
    </source>
</evidence>
<gene>
    <name evidence="1" type="ORF">CKG00_14135</name>
</gene>
<name>A0A433ZQD7_MORMO</name>
<protein>
    <submittedName>
        <fullName evidence="1">Uncharacterized protein</fullName>
    </submittedName>
</protein>
<dbReference type="InterPro" id="IPR006441">
    <property type="entry name" value="Phage_P2_GpN"/>
</dbReference>
<evidence type="ECO:0000313" key="2">
    <source>
        <dbReference type="Proteomes" id="UP000286908"/>
    </source>
</evidence>
<comment type="caution">
    <text evidence="1">The sequence shown here is derived from an EMBL/GenBank/DDBJ whole genome shotgun (WGS) entry which is preliminary data.</text>
</comment>
<reference evidence="1 2" key="1">
    <citation type="submission" date="2017-08" db="EMBL/GenBank/DDBJ databases">
        <title>Draft genome sequence of pheromone producing symbiont Morganella morganii, of the female New Zealand grass grub Costelytra giveni.</title>
        <authorList>
            <person name="Laugraud A."/>
            <person name="Young S.D."/>
            <person name="Hurst M.H."/>
        </authorList>
    </citation>
    <scope>NUCLEOTIDE SEQUENCE [LARGE SCALE GENOMIC DNA]</scope>
    <source>
        <strain evidence="1 2">MMsCG</strain>
        <plasmid evidence="1">unnamed1</plasmid>
    </source>
</reference>
<geneLocation type="plasmid" evidence="1">
    <name>unnamed1</name>
</geneLocation>
<dbReference type="EMBL" id="NRQY01000002">
    <property type="protein sequence ID" value="RUT64338.1"/>
    <property type="molecule type" value="Genomic_DNA"/>
</dbReference>
<dbReference type="AlphaFoldDB" id="A0A433ZQD7"/>
<dbReference type="Proteomes" id="UP000286908">
    <property type="component" value="Unassembled WGS sequence"/>
</dbReference>
<keyword evidence="1" id="KW-0614">Plasmid</keyword>